<dbReference type="EMBL" id="RSDW01000001">
    <property type="protein sequence ID" value="RSL19019.1"/>
    <property type="molecule type" value="Genomic_DNA"/>
</dbReference>
<comment type="caution">
    <text evidence="1">The sequence shown here is derived from an EMBL/GenBank/DDBJ whole genome shotgun (WGS) entry which is preliminary data.</text>
</comment>
<evidence type="ECO:0000313" key="1">
    <source>
        <dbReference type="EMBL" id="RSL19019.1"/>
    </source>
</evidence>
<dbReference type="AlphaFoldDB" id="A0A3R9R6D2"/>
<gene>
    <name evidence="1" type="ORF">EDE15_4632</name>
</gene>
<accession>A0A3R9R6D2</accession>
<reference evidence="1 2" key="1">
    <citation type="submission" date="2018-12" db="EMBL/GenBank/DDBJ databases">
        <title>Sequencing of bacterial isolates from soil warming experiment in Harvard Forest, Massachusetts, USA.</title>
        <authorList>
            <person name="Deangelis K."/>
        </authorList>
    </citation>
    <scope>NUCLEOTIDE SEQUENCE [LARGE SCALE GENOMIC DNA]</scope>
    <source>
        <strain evidence="1 2">EB153</strain>
    </source>
</reference>
<organism evidence="1 2">
    <name type="scientific">Edaphobacter aggregans</name>
    <dbReference type="NCBI Taxonomy" id="570835"/>
    <lineage>
        <taxon>Bacteria</taxon>
        <taxon>Pseudomonadati</taxon>
        <taxon>Acidobacteriota</taxon>
        <taxon>Terriglobia</taxon>
        <taxon>Terriglobales</taxon>
        <taxon>Acidobacteriaceae</taxon>
        <taxon>Edaphobacter</taxon>
    </lineage>
</organism>
<name>A0A3R9R6D2_9BACT</name>
<sequence>MRFLTTAVVTSTISLTCVYAVASRLDESPTALATLQAKADQVQPKDRCFLYAELVSQLVDLAGQQFNSGDSGQASETLKLVQMYAEKIHMGVSDDSKKLRNAELLMQRTSFRLEGIRSRASYEDRPVLEVTLKQLNQVQTQLMMQVFKK</sequence>
<evidence type="ECO:0000313" key="2">
    <source>
        <dbReference type="Proteomes" id="UP000269669"/>
    </source>
</evidence>
<proteinExistence type="predicted"/>
<dbReference type="Proteomes" id="UP000269669">
    <property type="component" value="Unassembled WGS sequence"/>
</dbReference>
<keyword evidence="2" id="KW-1185">Reference proteome</keyword>
<protein>
    <submittedName>
        <fullName evidence="1">Uncharacterized protein</fullName>
    </submittedName>
</protein>